<dbReference type="STRING" id="33097.A0A150G6J9"/>
<sequence length="201" mass="21696">MASRVLGRLRPGSSALFVCDVQEKFRPLIAGFPTVIDTARRMVRGADVLDIPVLVTEQYPKALGATVSEVASVLPPGSPVFAKTLFSMLTPDVDAWLKSKPDVKQVLLCGIEAHVCVFQTGLDLLDRGYEVHLLADGVSSSRPHHRAAGVQRLTQAGALISNSEMALFQLCADAKHPRFKEISALVKEGQQAEPFTFASSL</sequence>
<dbReference type="InterPro" id="IPR036380">
    <property type="entry name" value="Isochorismatase-like_sf"/>
</dbReference>
<dbReference type="SUPFAM" id="SSF52499">
    <property type="entry name" value="Isochorismatase-like hydrolases"/>
    <property type="match status" value="1"/>
</dbReference>
<name>A0A150G6J9_GONPE</name>
<dbReference type="Pfam" id="PF00857">
    <property type="entry name" value="Isochorismatase"/>
    <property type="match status" value="1"/>
</dbReference>
<dbReference type="EMBL" id="LSYV01000059">
    <property type="protein sequence ID" value="KXZ45155.1"/>
    <property type="molecule type" value="Genomic_DNA"/>
</dbReference>
<evidence type="ECO:0000256" key="1">
    <source>
        <dbReference type="ARBA" id="ARBA00006336"/>
    </source>
</evidence>
<keyword evidence="4" id="KW-1185">Reference proteome</keyword>
<feature type="domain" description="Isochorismatase-like" evidence="2">
    <location>
        <begin position="14"/>
        <end position="164"/>
    </location>
</feature>
<gene>
    <name evidence="3" type="ORF">GPECTOR_58g604</name>
</gene>
<comment type="caution">
    <text evidence="3">The sequence shown here is derived from an EMBL/GenBank/DDBJ whole genome shotgun (WGS) entry which is preliminary data.</text>
</comment>
<dbReference type="InterPro" id="IPR000868">
    <property type="entry name" value="Isochorismatase-like_dom"/>
</dbReference>
<proteinExistence type="inferred from homology"/>
<reference evidence="4" key="1">
    <citation type="journal article" date="2016" name="Nat. Commun.">
        <title>The Gonium pectorale genome demonstrates co-option of cell cycle regulation during the evolution of multicellularity.</title>
        <authorList>
            <person name="Hanschen E.R."/>
            <person name="Marriage T.N."/>
            <person name="Ferris P.J."/>
            <person name="Hamaji T."/>
            <person name="Toyoda A."/>
            <person name="Fujiyama A."/>
            <person name="Neme R."/>
            <person name="Noguchi H."/>
            <person name="Minakuchi Y."/>
            <person name="Suzuki M."/>
            <person name="Kawai-Toyooka H."/>
            <person name="Smith D.R."/>
            <person name="Sparks H."/>
            <person name="Anderson J."/>
            <person name="Bakaric R."/>
            <person name="Luria V."/>
            <person name="Karger A."/>
            <person name="Kirschner M.W."/>
            <person name="Durand P.M."/>
            <person name="Michod R.E."/>
            <person name="Nozaki H."/>
            <person name="Olson B.J."/>
        </authorList>
    </citation>
    <scope>NUCLEOTIDE SEQUENCE [LARGE SCALE GENOMIC DNA]</scope>
    <source>
        <strain evidence="4">NIES-2863</strain>
    </source>
</reference>
<evidence type="ECO:0000313" key="3">
    <source>
        <dbReference type="EMBL" id="KXZ45155.1"/>
    </source>
</evidence>
<dbReference type="InterPro" id="IPR050993">
    <property type="entry name" value="Isochorismatase_domain"/>
</dbReference>
<accession>A0A150G6J9</accession>
<dbReference type="PANTHER" id="PTHR14119:SF3">
    <property type="entry name" value="ISOCHORISMATASE DOMAIN-CONTAINING PROTEIN 2"/>
    <property type="match status" value="1"/>
</dbReference>
<dbReference type="AlphaFoldDB" id="A0A150G6J9"/>
<dbReference type="PANTHER" id="PTHR14119">
    <property type="entry name" value="HYDROLASE"/>
    <property type="match status" value="1"/>
</dbReference>
<dbReference type="OrthoDB" id="269496at2759"/>
<organism evidence="3 4">
    <name type="scientific">Gonium pectorale</name>
    <name type="common">Green alga</name>
    <dbReference type="NCBI Taxonomy" id="33097"/>
    <lineage>
        <taxon>Eukaryota</taxon>
        <taxon>Viridiplantae</taxon>
        <taxon>Chlorophyta</taxon>
        <taxon>core chlorophytes</taxon>
        <taxon>Chlorophyceae</taxon>
        <taxon>CS clade</taxon>
        <taxon>Chlamydomonadales</taxon>
        <taxon>Volvocaceae</taxon>
        <taxon>Gonium</taxon>
    </lineage>
</organism>
<dbReference type="CDD" id="cd01012">
    <property type="entry name" value="YcaC_related"/>
    <property type="match status" value="1"/>
</dbReference>
<evidence type="ECO:0000259" key="2">
    <source>
        <dbReference type="Pfam" id="PF00857"/>
    </source>
</evidence>
<protein>
    <recommendedName>
        <fullName evidence="2">Isochorismatase-like domain-containing protein</fullName>
    </recommendedName>
</protein>
<dbReference type="Proteomes" id="UP000075714">
    <property type="component" value="Unassembled WGS sequence"/>
</dbReference>
<evidence type="ECO:0000313" key="4">
    <source>
        <dbReference type="Proteomes" id="UP000075714"/>
    </source>
</evidence>
<dbReference type="Gene3D" id="3.40.50.850">
    <property type="entry name" value="Isochorismatase-like"/>
    <property type="match status" value="1"/>
</dbReference>
<comment type="similarity">
    <text evidence="1">Belongs to the isochorismatase family.</text>
</comment>